<evidence type="ECO:0000313" key="2">
    <source>
        <dbReference type="EMBL" id="TEB18538.1"/>
    </source>
</evidence>
<sequence>MAQGYASNACSYGLGIPCSNSHVANRLSCGDVGTFTQDSGFRKLWNLWDMDDTSKAALKKLFTPSPDGEIFWPERTLEADSGVRMWEPGDALTFNANAEYTQSDSEEFHSTFDTTITAEEGSVIPIISPVYRFNVTRKTQLALKRFIVRNAKGLYQWTQERHEDHIVSGTPLYFITGYYETSACAMAGFRVNDARDEVSLHVRSSDGQKRDRLGSVQLKFSWGERFGNSENKTTVYCGDGTMDQYLFLQGFTLLPRDGTSNQDNVAASTETNGPMNEEHGSPSPLAWTKHRLSWITDLAECMKENHPSNLSNRILFAQTPAAFSLTHDDDWRFILKGQCWNLAGVSRFVLSVGERQPVVVQNNVAHFEDGWIDDLRCPSHSGGVRRVRKRAATASSPRVTETQIYASPERPMKKRPVRLGGPRVYPLPSTNNEVKLAFRIFQTIHGSATMTLPLHVAKEHIQCTGFAKEEFFVYLNLSRGSVWGVKDGELSIDMLIFGLRTAAFTRNADHGVWSTLDIPGSMPKVEVLSSDPPKRPIVRLTFIS</sequence>
<protein>
    <submittedName>
        <fullName evidence="2">Uncharacterized protein</fullName>
    </submittedName>
</protein>
<organism evidence="2 3">
    <name type="scientific">Coprinellus micaceus</name>
    <name type="common">Glistening ink-cap mushroom</name>
    <name type="synonym">Coprinus micaceus</name>
    <dbReference type="NCBI Taxonomy" id="71717"/>
    <lineage>
        <taxon>Eukaryota</taxon>
        <taxon>Fungi</taxon>
        <taxon>Dikarya</taxon>
        <taxon>Basidiomycota</taxon>
        <taxon>Agaricomycotina</taxon>
        <taxon>Agaricomycetes</taxon>
        <taxon>Agaricomycetidae</taxon>
        <taxon>Agaricales</taxon>
        <taxon>Agaricineae</taxon>
        <taxon>Psathyrellaceae</taxon>
        <taxon>Coprinellus</taxon>
    </lineage>
</organism>
<dbReference type="Proteomes" id="UP000298030">
    <property type="component" value="Unassembled WGS sequence"/>
</dbReference>
<keyword evidence="3" id="KW-1185">Reference proteome</keyword>
<proteinExistence type="predicted"/>
<evidence type="ECO:0000313" key="3">
    <source>
        <dbReference type="Proteomes" id="UP000298030"/>
    </source>
</evidence>
<reference evidence="2 3" key="1">
    <citation type="journal article" date="2019" name="Nat. Ecol. Evol.">
        <title>Megaphylogeny resolves global patterns of mushroom evolution.</title>
        <authorList>
            <person name="Varga T."/>
            <person name="Krizsan K."/>
            <person name="Foldi C."/>
            <person name="Dima B."/>
            <person name="Sanchez-Garcia M."/>
            <person name="Sanchez-Ramirez S."/>
            <person name="Szollosi G.J."/>
            <person name="Szarkandi J.G."/>
            <person name="Papp V."/>
            <person name="Albert L."/>
            <person name="Andreopoulos W."/>
            <person name="Angelini C."/>
            <person name="Antonin V."/>
            <person name="Barry K.W."/>
            <person name="Bougher N.L."/>
            <person name="Buchanan P."/>
            <person name="Buyck B."/>
            <person name="Bense V."/>
            <person name="Catcheside P."/>
            <person name="Chovatia M."/>
            <person name="Cooper J."/>
            <person name="Damon W."/>
            <person name="Desjardin D."/>
            <person name="Finy P."/>
            <person name="Geml J."/>
            <person name="Haridas S."/>
            <person name="Hughes K."/>
            <person name="Justo A."/>
            <person name="Karasinski D."/>
            <person name="Kautmanova I."/>
            <person name="Kiss B."/>
            <person name="Kocsube S."/>
            <person name="Kotiranta H."/>
            <person name="LaButti K.M."/>
            <person name="Lechner B.E."/>
            <person name="Liimatainen K."/>
            <person name="Lipzen A."/>
            <person name="Lukacs Z."/>
            <person name="Mihaltcheva S."/>
            <person name="Morgado L.N."/>
            <person name="Niskanen T."/>
            <person name="Noordeloos M.E."/>
            <person name="Ohm R.A."/>
            <person name="Ortiz-Santana B."/>
            <person name="Ovrebo C."/>
            <person name="Racz N."/>
            <person name="Riley R."/>
            <person name="Savchenko A."/>
            <person name="Shiryaev A."/>
            <person name="Soop K."/>
            <person name="Spirin V."/>
            <person name="Szebenyi C."/>
            <person name="Tomsovsky M."/>
            <person name="Tulloss R.E."/>
            <person name="Uehling J."/>
            <person name="Grigoriev I.V."/>
            <person name="Vagvolgyi C."/>
            <person name="Papp T."/>
            <person name="Martin F.M."/>
            <person name="Miettinen O."/>
            <person name="Hibbett D.S."/>
            <person name="Nagy L.G."/>
        </authorList>
    </citation>
    <scope>NUCLEOTIDE SEQUENCE [LARGE SCALE GENOMIC DNA]</scope>
    <source>
        <strain evidence="2 3">FP101781</strain>
    </source>
</reference>
<dbReference type="EMBL" id="QPFP01000245">
    <property type="protein sequence ID" value="TEB18538.1"/>
    <property type="molecule type" value="Genomic_DNA"/>
</dbReference>
<dbReference type="AlphaFoldDB" id="A0A4Y7SBF7"/>
<dbReference type="OrthoDB" id="3222453at2759"/>
<evidence type="ECO:0000256" key="1">
    <source>
        <dbReference type="SAM" id="MobiDB-lite"/>
    </source>
</evidence>
<dbReference type="STRING" id="71717.A0A4Y7SBF7"/>
<comment type="caution">
    <text evidence="2">The sequence shown here is derived from an EMBL/GenBank/DDBJ whole genome shotgun (WGS) entry which is preliminary data.</text>
</comment>
<accession>A0A4Y7SBF7</accession>
<gene>
    <name evidence="2" type="ORF">FA13DRAFT_1745634</name>
</gene>
<feature type="region of interest" description="Disordered" evidence="1">
    <location>
        <begin position="259"/>
        <end position="283"/>
    </location>
</feature>
<name>A0A4Y7SBF7_COPMI</name>
<feature type="compositionally biased region" description="Polar residues" evidence="1">
    <location>
        <begin position="259"/>
        <end position="274"/>
    </location>
</feature>